<evidence type="ECO:0000259" key="4">
    <source>
        <dbReference type="PROSITE" id="PS01124"/>
    </source>
</evidence>
<gene>
    <name evidence="6" type="ORF">EGT71_00060</name>
    <name evidence="5" type="ORF">R4P48_00715</name>
</gene>
<dbReference type="Gene3D" id="1.10.10.60">
    <property type="entry name" value="Homeodomain-like"/>
    <property type="match status" value="2"/>
</dbReference>
<evidence type="ECO:0000313" key="8">
    <source>
        <dbReference type="Proteomes" id="UP001187066"/>
    </source>
</evidence>
<dbReference type="Pfam" id="PF02311">
    <property type="entry name" value="AraC_binding"/>
    <property type="match status" value="1"/>
</dbReference>
<organism evidence="6 7">
    <name type="scientific">Atlantibacter subterraneus</name>
    <dbReference type="NCBI Taxonomy" id="255519"/>
    <lineage>
        <taxon>Bacteria</taxon>
        <taxon>Pseudomonadati</taxon>
        <taxon>Pseudomonadota</taxon>
        <taxon>Gammaproteobacteria</taxon>
        <taxon>Enterobacterales</taxon>
        <taxon>Enterobacteriaceae</taxon>
        <taxon>Atlantibacter</taxon>
    </lineage>
</organism>
<dbReference type="Proteomes" id="UP001187066">
    <property type="component" value="Unassembled WGS sequence"/>
</dbReference>
<dbReference type="InterPro" id="IPR037923">
    <property type="entry name" value="HTH-like"/>
</dbReference>
<dbReference type="EMBL" id="JAWLOF010000001">
    <property type="protein sequence ID" value="MDV7021203.1"/>
    <property type="molecule type" value="Genomic_DNA"/>
</dbReference>
<keyword evidence="2" id="KW-0238">DNA-binding</keyword>
<dbReference type="PANTHER" id="PTHR43280">
    <property type="entry name" value="ARAC-FAMILY TRANSCRIPTIONAL REGULATOR"/>
    <property type="match status" value="1"/>
</dbReference>
<evidence type="ECO:0000256" key="2">
    <source>
        <dbReference type="ARBA" id="ARBA00023125"/>
    </source>
</evidence>
<dbReference type="PANTHER" id="PTHR43280:SF30">
    <property type="entry name" value="MMSAB OPERON REGULATORY PROTEIN"/>
    <property type="match status" value="1"/>
</dbReference>
<evidence type="ECO:0000313" key="6">
    <source>
        <dbReference type="EMBL" id="RSE28954.1"/>
    </source>
</evidence>
<dbReference type="EMBL" id="RHXB01000001">
    <property type="protein sequence ID" value="RSE28954.1"/>
    <property type="molecule type" value="Genomic_DNA"/>
</dbReference>
<reference evidence="6 7" key="1">
    <citation type="submission" date="2018-10" db="EMBL/GenBank/DDBJ databases">
        <title>Transmission dynamics of multidrug resistant bacteria on intensive care unit surfaces.</title>
        <authorList>
            <person name="D'Souza A.W."/>
            <person name="Potter R.F."/>
            <person name="Wallace M."/>
            <person name="Shupe A."/>
            <person name="Patel S."/>
            <person name="Sun S."/>
            <person name="Gul D."/>
            <person name="Kwon J.H."/>
            <person name="Andleeb S."/>
            <person name="Burnham C.-A.D."/>
            <person name="Dantas G."/>
        </authorList>
    </citation>
    <scope>NUCLEOTIDE SEQUENCE [LARGE SCALE GENOMIC DNA]</scope>
    <source>
        <strain evidence="6 7">AS_373</strain>
    </source>
</reference>
<keyword evidence="3" id="KW-0804">Transcription</keyword>
<dbReference type="GeneID" id="84664834"/>
<dbReference type="InterPro" id="IPR003313">
    <property type="entry name" value="AraC-bd"/>
</dbReference>
<dbReference type="SMART" id="SM00342">
    <property type="entry name" value="HTH_ARAC"/>
    <property type="match status" value="1"/>
</dbReference>
<evidence type="ECO:0000313" key="5">
    <source>
        <dbReference type="EMBL" id="MDV7021203.1"/>
    </source>
</evidence>
<sequence>MEDSQQLERITLDGDAISMHRLRGSGVMYYHWHQCVEFLYISEGYGIVVVDNQHYTARPGRLFVFPPFRLHKVQVESSEKNPYHRTAMHIDHNAVAQALASFPRHQLQFTALSASNGPARVFDLSEQKDFMNLILDQFCAREKTAQQSVSEVAFVVMQIMAFLPAEAETLIHQQETLAARIMQWLEEHYSEKFQLDDLANAMGLSRSYTSRIFRQQTGGSLHEYLLTRRIKKSCDLLRGTALSVSAIAQKVGFVEMTYYITCFKKMLGQTPLQYRKQYQQNALNDDAN</sequence>
<dbReference type="SUPFAM" id="SSF51215">
    <property type="entry name" value="Regulatory protein AraC"/>
    <property type="match status" value="1"/>
</dbReference>
<dbReference type="GO" id="GO:0043565">
    <property type="term" value="F:sequence-specific DNA binding"/>
    <property type="evidence" value="ECO:0007669"/>
    <property type="project" value="InterPro"/>
</dbReference>
<dbReference type="RefSeq" id="WP_125295409.1">
    <property type="nucleotide sequence ID" value="NZ_CP100494.1"/>
</dbReference>
<dbReference type="InterPro" id="IPR018060">
    <property type="entry name" value="HTH_AraC"/>
</dbReference>
<feature type="domain" description="HTH araC/xylS-type" evidence="4">
    <location>
        <begin position="179"/>
        <end position="277"/>
    </location>
</feature>
<dbReference type="InterPro" id="IPR018062">
    <property type="entry name" value="HTH_AraC-typ_CS"/>
</dbReference>
<reference evidence="5 8" key="2">
    <citation type="submission" date="2023-10" db="EMBL/GenBank/DDBJ databases">
        <authorList>
            <person name="Dale J."/>
        </authorList>
    </citation>
    <scope>NUCLEOTIDE SEQUENCE [LARGE SCALE GENOMIC DNA]</scope>
    <source>
        <strain evidence="5 8">2023EL-00970</strain>
    </source>
</reference>
<keyword evidence="1" id="KW-0805">Transcription regulation</keyword>
<dbReference type="GO" id="GO:0003700">
    <property type="term" value="F:DNA-binding transcription factor activity"/>
    <property type="evidence" value="ECO:0007669"/>
    <property type="project" value="InterPro"/>
</dbReference>
<accession>A0A427V848</accession>
<evidence type="ECO:0000256" key="1">
    <source>
        <dbReference type="ARBA" id="ARBA00023015"/>
    </source>
</evidence>
<comment type="caution">
    <text evidence="6">The sequence shown here is derived from an EMBL/GenBank/DDBJ whole genome shotgun (WGS) entry which is preliminary data.</text>
</comment>
<protein>
    <submittedName>
        <fullName evidence="6">AraC family transcriptional regulator</fullName>
    </submittedName>
</protein>
<dbReference type="OrthoDB" id="9809338at2"/>
<keyword evidence="8" id="KW-1185">Reference proteome</keyword>
<evidence type="ECO:0000256" key="3">
    <source>
        <dbReference type="ARBA" id="ARBA00023163"/>
    </source>
</evidence>
<dbReference type="AlphaFoldDB" id="A0A427V848"/>
<dbReference type="PROSITE" id="PS00041">
    <property type="entry name" value="HTH_ARAC_FAMILY_1"/>
    <property type="match status" value="1"/>
</dbReference>
<dbReference type="Gene3D" id="2.60.120.10">
    <property type="entry name" value="Jelly Rolls"/>
    <property type="match status" value="1"/>
</dbReference>
<evidence type="ECO:0000313" key="7">
    <source>
        <dbReference type="Proteomes" id="UP000275331"/>
    </source>
</evidence>
<dbReference type="InterPro" id="IPR009057">
    <property type="entry name" value="Homeodomain-like_sf"/>
</dbReference>
<dbReference type="PROSITE" id="PS01124">
    <property type="entry name" value="HTH_ARAC_FAMILY_2"/>
    <property type="match status" value="1"/>
</dbReference>
<name>A0A427V848_9ENTR</name>
<dbReference type="Pfam" id="PF12833">
    <property type="entry name" value="HTH_18"/>
    <property type="match status" value="1"/>
</dbReference>
<dbReference type="SUPFAM" id="SSF46689">
    <property type="entry name" value="Homeodomain-like"/>
    <property type="match status" value="2"/>
</dbReference>
<dbReference type="Proteomes" id="UP000275331">
    <property type="component" value="Unassembled WGS sequence"/>
</dbReference>
<proteinExistence type="predicted"/>
<dbReference type="InterPro" id="IPR014710">
    <property type="entry name" value="RmlC-like_jellyroll"/>
</dbReference>